<dbReference type="OrthoDB" id="10342862at2759"/>
<accession>A0A1V9YNT0</accession>
<name>A0A1V9YNT0_ACHHY</name>
<dbReference type="Proteomes" id="UP000243579">
    <property type="component" value="Unassembled WGS sequence"/>
</dbReference>
<comment type="caution">
    <text evidence="2">The sequence shown here is derived from an EMBL/GenBank/DDBJ whole genome shotgun (WGS) entry which is preliminary data.</text>
</comment>
<dbReference type="AlphaFoldDB" id="A0A1V9YNT0"/>
<proteinExistence type="predicted"/>
<organism evidence="2 3">
    <name type="scientific">Achlya hypogyna</name>
    <name type="common">Oomycete</name>
    <name type="synonym">Protoachlya hypogyna</name>
    <dbReference type="NCBI Taxonomy" id="1202772"/>
    <lineage>
        <taxon>Eukaryota</taxon>
        <taxon>Sar</taxon>
        <taxon>Stramenopiles</taxon>
        <taxon>Oomycota</taxon>
        <taxon>Saprolegniomycetes</taxon>
        <taxon>Saprolegniales</taxon>
        <taxon>Achlyaceae</taxon>
        <taxon>Achlya</taxon>
    </lineage>
</organism>
<keyword evidence="3" id="KW-1185">Reference proteome</keyword>
<evidence type="ECO:0000313" key="2">
    <source>
        <dbReference type="EMBL" id="OQR87373.1"/>
    </source>
</evidence>
<protein>
    <submittedName>
        <fullName evidence="2">Uncharacterized protein</fullName>
    </submittedName>
</protein>
<evidence type="ECO:0000313" key="3">
    <source>
        <dbReference type="Proteomes" id="UP000243579"/>
    </source>
</evidence>
<sequence>MSCASCAAMREALEEAKRSIAAATHELRALRAVVEDGGPDVAAYRLYLVKARSELASVHAHLEAERRLSDELRQELLRYKVTPLEMGADHATVADALATLERNLDWFQGLK</sequence>
<gene>
    <name evidence="2" type="ORF">ACHHYP_08973</name>
</gene>
<feature type="coiled-coil region" evidence="1">
    <location>
        <begin position="6"/>
        <end position="33"/>
    </location>
</feature>
<keyword evidence="1" id="KW-0175">Coiled coil</keyword>
<evidence type="ECO:0000256" key="1">
    <source>
        <dbReference type="SAM" id="Coils"/>
    </source>
</evidence>
<dbReference type="EMBL" id="JNBR01001448">
    <property type="protein sequence ID" value="OQR87373.1"/>
    <property type="molecule type" value="Genomic_DNA"/>
</dbReference>
<reference evidence="2 3" key="1">
    <citation type="journal article" date="2014" name="Genome Biol. Evol.">
        <title>The secreted proteins of Achlya hypogyna and Thraustotheca clavata identify the ancestral oomycete secretome and reveal gene acquisitions by horizontal gene transfer.</title>
        <authorList>
            <person name="Misner I."/>
            <person name="Blouin N."/>
            <person name="Leonard G."/>
            <person name="Richards T.A."/>
            <person name="Lane C.E."/>
        </authorList>
    </citation>
    <scope>NUCLEOTIDE SEQUENCE [LARGE SCALE GENOMIC DNA]</scope>
    <source>
        <strain evidence="2 3">ATCC 48635</strain>
    </source>
</reference>